<evidence type="ECO:0000259" key="1">
    <source>
        <dbReference type="PROSITE" id="PS51480"/>
    </source>
</evidence>
<dbReference type="Pfam" id="PF21645">
    <property type="entry name" value="FakA-like_M"/>
    <property type="match status" value="1"/>
</dbReference>
<dbReference type="InterPro" id="IPR004007">
    <property type="entry name" value="DhaL_dom"/>
</dbReference>
<dbReference type="InterPro" id="IPR050270">
    <property type="entry name" value="DegV_domain_contain"/>
</dbReference>
<comment type="caution">
    <text evidence="2">The sequence shown here is derived from an EMBL/GenBank/DDBJ whole genome shotgun (WGS) entry which is preliminary data.</text>
</comment>
<dbReference type="SMART" id="SM01120">
    <property type="entry name" value="Dak2"/>
    <property type="match status" value="1"/>
</dbReference>
<proteinExistence type="predicted"/>
<dbReference type="PANTHER" id="PTHR33434">
    <property type="entry name" value="DEGV DOMAIN-CONTAINING PROTEIN DR_1986-RELATED"/>
    <property type="match status" value="1"/>
</dbReference>
<accession>A0A919P1U2</accession>
<dbReference type="Pfam" id="PF02734">
    <property type="entry name" value="Dak2"/>
    <property type="match status" value="1"/>
</dbReference>
<dbReference type="SUPFAM" id="SSF101473">
    <property type="entry name" value="DhaL-like"/>
    <property type="match status" value="1"/>
</dbReference>
<keyword evidence="3" id="KW-1185">Reference proteome</keyword>
<evidence type="ECO:0000313" key="3">
    <source>
        <dbReference type="Proteomes" id="UP000632740"/>
    </source>
</evidence>
<dbReference type="GO" id="GO:0006071">
    <property type="term" value="P:glycerol metabolic process"/>
    <property type="evidence" value="ECO:0007669"/>
    <property type="project" value="InterPro"/>
</dbReference>
<dbReference type="Gene3D" id="1.25.40.340">
    <property type="match status" value="1"/>
</dbReference>
<dbReference type="PROSITE" id="PS51480">
    <property type="entry name" value="DHAL"/>
    <property type="match status" value="1"/>
</dbReference>
<dbReference type="AlphaFoldDB" id="A0A919P1U2"/>
<sequence>MEELDAAVVRAWALGARASLDLARPHIDAVNVFPVADGDTGTNVLLTVDGGVTALAALPVDASTAAAARAFAHGAMLAARGNSGVIVSQYLAGFAASLPEAPGPTQVAEALAAAAREARGAVADPQEGTVLTLADAVGTRAARAAADGASTTVLLTAAVADAHRALARISAEHPVLRRAHVLDAGACALLVVLDALVAAVRGEAPAAGAPDWLPSRPATLDGVPEPTGAFEVMLLVHEPEGAGGDLGAELRSRMHALGDSVAVVGADGWWHVHVHTDDPERAVAEAALGPREQAVVRLVDSPHAASASEEDPGRWGLVACTSSPALAAWYATAGAVTVVRCPEAPVSTAHLVRAVADTGARSVAVLPGGAVEGDVLAELLATERGPVVEVLDAADELRTVVATLAFAGAVSSSATHAAVLALGRVRAAAVDGDLVAGVDALLGAVGTPGDLSLTVLHRDDVEPGTADRLAELLGARTDGVEPVLVGPTGSGPRFVVGID</sequence>
<gene>
    <name evidence="2" type="ORF">Cch01nite_08400</name>
</gene>
<reference evidence="2" key="1">
    <citation type="submission" date="2021-01" db="EMBL/GenBank/DDBJ databases">
        <title>Whole genome shotgun sequence of Cellulomonas chitinilytica NBRC 110799.</title>
        <authorList>
            <person name="Komaki H."/>
            <person name="Tamura T."/>
        </authorList>
    </citation>
    <scope>NUCLEOTIDE SEQUENCE</scope>
    <source>
        <strain evidence="2">NBRC 110799</strain>
    </source>
</reference>
<dbReference type="SMART" id="SM01121">
    <property type="entry name" value="Dak1_2"/>
    <property type="match status" value="1"/>
</dbReference>
<evidence type="ECO:0000313" key="2">
    <source>
        <dbReference type="EMBL" id="GIG20116.1"/>
    </source>
</evidence>
<protein>
    <submittedName>
        <fullName evidence="2">Phosphatase/kinase</fullName>
    </submittedName>
</protein>
<organism evidence="2 3">
    <name type="scientific">Cellulomonas chitinilytica</name>
    <dbReference type="NCBI Taxonomy" id="398759"/>
    <lineage>
        <taxon>Bacteria</taxon>
        <taxon>Bacillati</taxon>
        <taxon>Actinomycetota</taxon>
        <taxon>Actinomycetes</taxon>
        <taxon>Micrococcales</taxon>
        <taxon>Cellulomonadaceae</taxon>
        <taxon>Cellulomonas</taxon>
    </lineage>
</organism>
<dbReference type="RefSeq" id="WP_203748987.1">
    <property type="nucleotide sequence ID" value="NZ_BONK01000002.1"/>
</dbReference>
<dbReference type="InterPro" id="IPR033470">
    <property type="entry name" value="FakA-like_C"/>
</dbReference>
<dbReference type="PANTHER" id="PTHR33434:SF4">
    <property type="entry name" value="PHOSPHATASE PROTEIN"/>
    <property type="match status" value="1"/>
</dbReference>
<dbReference type="GO" id="GO:0004371">
    <property type="term" value="F:glycerone kinase activity"/>
    <property type="evidence" value="ECO:0007669"/>
    <property type="project" value="InterPro"/>
</dbReference>
<dbReference type="Proteomes" id="UP000632740">
    <property type="component" value="Unassembled WGS sequence"/>
</dbReference>
<feature type="domain" description="DhaL" evidence="1">
    <location>
        <begin position="7"/>
        <end position="198"/>
    </location>
</feature>
<name>A0A919P1U2_9CELL</name>
<dbReference type="InterPro" id="IPR036117">
    <property type="entry name" value="DhaL_dom_sf"/>
</dbReference>
<dbReference type="InterPro" id="IPR048394">
    <property type="entry name" value="FakA-like_M"/>
</dbReference>
<dbReference type="EMBL" id="BONK01000002">
    <property type="protein sequence ID" value="GIG20116.1"/>
    <property type="molecule type" value="Genomic_DNA"/>
</dbReference>